<dbReference type="GO" id="GO:0046872">
    <property type="term" value="F:metal ion binding"/>
    <property type="evidence" value="ECO:0007669"/>
    <property type="project" value="UniProtKB-KW"/>
</dbReference>
<dbReference type="PANTHER" id="PTHR30037:SF4">
    <property type="entry name" value="DNA-3-METHYLADENINE GLYCOSYLASE I"/>
    <property type="match status" value="1"/>
</dbReference>
<feature type="binding site" evidence="1">
    <location>
        <position position="4"/>
    </location>
    <ligand>
        <name>Zn(2+)</name>
        <dbReference type="ChEBI" id="CHEBI:29105"/>
    </ligand>
</feature>
<accession>A0A6J4KPX4</accession>
<evidence type="ECO:0000313" key="2">
    <source>
        <dbReference type="EMBL" id="CAA9311936.1"/>
    </source>
</evidence>
<dbReference type="EC" id="3.2.2.20" evidence="2"/>
<evidence type="ECO:0000256" key="1">
    <source>
        <dbReference type="PIRSR" id="PIRSR605019-1"/>
    </source>
</evidence>
<keyword evidence="1" id="KW-0479">Metal-binding</keyword>
<dbReference type="InterPro" id="IPR052891">
    <property type="entry name" value="DNA-3mA_glycosylase"/>
</dbReference>
<dbReference type="Gene3D" id="1.10.340.30">
    <property type="entry name" value="Hypothetical protein, domain 2"/>
    <property type="match status" value="1"/>
</dbReference>
<dbReference type="EMBL" id="CADCUE010000018">
    <property type="protein sequence ID" value="CAA9311936.1"/>
    <property type="molecule type" value="Genomic_DNA"/>
</dbReference>
<dbReference type="InterPro" id="IPR005019">
    <property type="entry name" value="Adenine_glyco"/>
</dbReference>
<dbReference type="SUPFAM" id="SSF48150">
    <property type="entry name" value="DNA-glycosylase"/>
    <property type="match status" value="1"/>
</dbReference>
<feature type="binding site" evidence="1">
    <location>
        <position position="172"/>
    </location>
    <ligand>
        <name>Zn(2+)</name>
        <dbReference type="ChEBI" id="CHEBI:29105"/>
    </ligand>
</feature>
<dbReference type="Pfam" id="PF03352">
    <property type="entry name" value="Adenine_glyco"/>
    <property type="match status" value="1"/>
</dbReference>
<sequence length="191" mass="20605">MTRCFGDGDPAYERYHDEEWGRPQTGERALYEKVCLEGFQAGLAWITVLRKREALREVFAGFDPEAVAGLDVEPLMDDARLIRSGPKLRACVTNARATLALRASGGLPALLWRSAQVPSPAYDTWADVPARTEASAALARQLKRAGFVFVGPTTVYSLLQACGLVGDHLTGCPVRAEAEALRAAVVPPHGG</sequence>
<dbReference type="GO" id="GO:0008725">
    <property type="term" value="F:DNA-3-methyladenine glycosylase activity"/>
    <property type="evidence" value="ECO:0007669"/>
    <property type="project" value="UniProtKB-EC"/>
</dbReference>
<gene>
    <name evidence="2" type="ORF">AVDCRST_MAG16-229</name>
</gene>
<dbReference type="AlphaFoldDB" id="A0A6J4KPX4"/>
<proteinExistence type="predicted"/>
<dbReference type="GO" id="GO:0006284">
    <property type="term" value="P:base-excision repair"/>
    <property type="evidence" value="ECO:0007669"/>
    <property type="project" value="InterPro"/>
</dbReference>
<keyword evidence="2" id="KW-0378">Hydrolase</keyword>
<organism evidence="2">
    <name type="scientific">uncultured Frankineae bacterium</name>
    <dbReference type="NCBI Taxonomy" id="437475"/>
    <lineage>
        <taxon>Bacteria</taxon>
        <taxon>Bacillati</taxon>
        <taxon>Actinomycetota</taxon>
        <taxon>Actinomycetes</taxon>
        <taxon>Frankiales</taxon>
        <taxon>environmental samples</taxon>
    </lineage>
</organism>
<protein>
    <submittedName>
        <fullName evidence="2">DNA-3-methyladenine glycosylase</fullName>
        <ecNumber evidence="2">3.2.2.20</ecNumber>
    </submittedName>
</protein>
<dbReference type="PANTHER" id="PTHR30037">
    <property type="entry name" value="DNA-3-METHYLADENINE GLYCOSYLASE 1"/>
    <property type="match status" value="1"/>
</dbReference>
<reference evidence="2" key="1">
    <citation type="submission" date="2020-02" db="EMBL/GenBank/DDBJ databases">
        <authorList>
            <person name="Meier V. D."/>
        </authorList>
    </citation>
    <scope>NUCLEOTIDE SEQUENCE</scope>
    <source>
        <strain evidence="2">AVDCRST_MAG16</strain>
    </source>
</reference>
<feature type="binding site" evidence="1">
    <location>
        <position position="168"/>
    </location>
    <ligand>
        <name>Zn(2+)</name>
        <dbReference type="ChEBI" id="CHEBI:29105"/>
    </ligand>
</feature>
<name>A0A6J4KPX4_9ACTN</name>
<keyword evidence="2" id="KW-0326">Glycosidase</keyword>
<feature type="binding site" evidence="1">
    <location>
        <position position="16"/>
    </location>
    <ligand>
        <name>Zn(2+)</name>
        <dbReference type="ChEBI" id="CHEBI:29105"/>
    </ligand>
</feature>
<dbReference type="InterPro" id="IPR011257">
    <property type="entry name" value="DNA_glycosylase"/>
</dbReference>
<keyword evidence="1" id="KW-0862">Zinc</keyword>